<dbReference type="GO" id="GO:0015293">
    <property type="term" value="F:symporter activity"/>
    <property type="evidence" value="ECO:0007669"/>
    <property type="project" value="UniProtKB-KW"/>
</dbReference>
<evidence type="ECO:0000256" key="5">
    <source>
        <dbReference type="ARBA" id="ARBA00022847"/>
    </source>
</evidence>
<dbReference type="InterPro" id="IPR001991">
    <property type="entry name" value="Na-dicarboxylate_symporter"/>
</dbReference>
<reference evidence="9 10" key="1">
    <citation type="submission" date="2020-10" db="EMBL/GenBank/DDBJ databases">
        <title>Connecting structure to function with the recovery of over 1000 high-quality activated sludge metagenome-assembled genomes encoding full-length rRNA genes using long-read sequencing.</title>
        <authorList>
            <person name="Singleton C.M."/>
            <person name="Petriglieri F."/>
            <person name="Kristensen J.M."/>
            <person name="Kirkegaard R.H."/>
            <person name="Michaelsen T.Y."/>
            <person name="Andersen M.H."/>
            <person name="Karst S.M."/>
            <person name="Dueholm M.S."/>
            <person name="Nielsen P.H."/>
            <person name="Albertsen M."/>
        </authorList>
    </citation>
    <scope>NUCLEOTIDE SEQUENCE [LARGE SCALE GENOMIC DNA]</scope>
    <source>
        <strain evidence="9">Ribe_18-Q3-R11-54_BAT3C.373</strain>
    </source>
</reference>
<dbReference type="Gene3D" id="1.10.3860.10">
    <property type="entry name" value="Sodium:dicarboxylate symporter"/>
    <property type="match status" value="1"/>
</dbReference>
<evidence type="ECO:0000313" key="10">
    <source>
        <dbReference type="Proteomes" id="UP000808349"/>
    </source>
</evidence>
<evidence type="ECO:0000256" key="1">
    <source>
        <dbReference type="ARBA" id="ARBA00004651"/>
    </source>
</evidence>
<keyword evidence="3" id="KW-1003">Cell membrane</keyword>
<keyword evidence="2" id="KW-0813">Transport</keyword>
<evidence type="ECO:0000256" key="8">
    <source>
        <dbReference type="SAM" id="Phobius"/>
    </source>
</evidence>
<dbReference type="Proteomes" id="UP000808349">
    <property type="component" value="Unassembled WGS sequence"/>
</dbReference>
<evidence type="ECO:0000256" key="2">
    <source>
        <dbReference type="ARBA" id="ARBA00022448"/>
    </source>
</evidence>
<dbReference type="PRINTS" id="PR00173">
    <property type="entry name" value="EDTRNSPORT"/>
</dbReference>
<proteinExistence type="predicted"/>
<evidence type="ECO:0000256" key="7">
    <source>
        <dbReference type="ARBA" id="ARBA00023136"/>
    </source>
</evidence>
<evidence type="ECO:0000256" key="6">
    <source>
        <dbReference type="ARBA" id="ARBA00022989"/>
    </source>
</evidence>
<feature type="transmembrane region" description="Helical" evidence="8">
    <location>
        <begin position="12"/>
        <end position="31"/>
    </location>
</feature>
<keyword evidence="7 8" id="KW-0472">Membrane</keyword>
<dbReference type="InterPro" id="IPR018107">
    <property type="entry name" value="Na-dicarboxylate_symporter_CS"/>
</dbReference>
<dbReference type="EMBL" id="JADKFW010000004">
    <property type="protein sequence ID" value="MBK9716682.1"/>
    <property type="molecule type" value="Genomic_DNA"/>
</dbReference>
<evidence type="ECO:0000256" key="4">
    <source>
        <dbReference type="ARBA" id="ARBA00022692"/>
    </source>
</evidence>
<feature type="transmembrane region" description="Helical" evidence="8">
    <location>
        <begin position="94"/>
        <end position="117"/>
    </location>
</feature>
<feature type="transmembrane region" description="Helical" evidence="8">
    <location>
        <begin position="61"/>
        <end position="82"/>
    </location>
</feature>
<name>A0A9D7XGA8_9BACT</name>
<feature type="transmembrane region" description="Helical" evidence="8">
    <location>
        <begin position="129"/>
        <end position="148"/>
    </location>
</feature>
<organism evidence="9 10">
    <name type="scientific">Candidatus Defluviibacterium haderslevense</name>
    <dbReference type="NCBI Taxonomy" id="2981993"/>
    <lineage>
        <taxon>Bacteria</taxon>
        <taxon>Pseudomonadati</taxon>
        <taxon>Bacteroidota</taxon>
        <taxon>Saprospiria</taxon>
        <taxon>Saprospirales</taxon>
        <taxon>Saprospiraceae</taxon>
        <taxon>Candidatus Defluviibacterium</taxon>
    </lineage>
</organism>
<dbReference type="InterPro" id="IPR036458">
    <property type="entry name" value="Na:dicarbo_symporter_sf"/>
</dbReference>
<protein>
    <submittedName>
        <fullName evidence="9">Cation:dicarboxylase symporter family transporter</fullName>
    </submittedName>
</protein>
<evidence type="ECO:0000313" key="9">
    <source>
        <dbReference type="EMBL" id="MBK9716682.1"/>
    </source>
</evidence>
<dbReference type="AlphaFoldDB" id="A0A9D7XGA8"/>
<dbReference type="GO" id="GO:0006835">
    <property type="term" value="P:dicarboxylic acid transport"/>
    <property type="evidence" value="ECO:0007669"/>
    <property type="project" value="TreeGrafter"/>
</dbReference>
<keyword evidence="6 8" id="KW-1133">Transmembrane helix</keyword>
<dbReference type="FunFam" id="1.10.3860.10:FF:000001">
    <property type="entry name" value="C4-dicarboxylate transport protein"/>
    <property type="match status" value="1"/>
</dbReference>
<dbReference type="Pfam" id="PF00375">
    <property type="entry name" value="SDF"/>
    <property type="match status" value="1"/>
</dbReference>
<comment type="caution">
    <text evidence="9">The sequence shown here is derived from an EMBL/GenBank/DDBJ whole genome shotgun (WGS) entry which is preliminary data.</text>
</comment>
<keyword evidence="5" id="KW-0769">Symport</keyword>
<feature type="transmembrane region" description="Helical" evidence="8">
    <location>
        <begin position="264"/>
        <end position="290"/>
    </location>
</feature>
<dbReference type="PROSITE" id="PS00714">
    <property type="entry name" value="NA_DICARBOXYL_SYMP_2"/>
    <property type="match status" value="1"/>
</dbReference>
<dbReference type="PANTHER" id="PTHR42865">
    <property type="entry name" value="PROTON/GLUTAMATE-ASPARTATE SYMPORTER"/>
    <property type="match status" value="1"/>
</dbReference>
<keyword evidence="4 8" id="KW-0812">Transmembrane</keyword>
<dbReference type="SUPFAM" id="SSF118215">
    <property type="entry name" value="Proton glutamate symport protein"/>
    <property type="match status" value="1"/>
</dbReference>
<feature type="transmembrane region" description="Helical" evidence="8">
    <location>
        <begin position="37"/>
        <end position="54"/>
    </location>
</feature>
<dbReference type="GO" id="GO:0005886">
    <property type="term" value="C:plasma membrane"/>
    <property type="evidence" value="ECO:0007669"/>
    <property type="project" value="UniProtKB-SubCell"/>
</dbReference>
<dbReference type="PANTHER" id="PTHR42865:SF7">
    <property type="entry name" value="PROTON_GLUTAMATE-ASPARTATE SYMPORTER"/>
    <property type="match status" value="1"/>
</dbReference>
<feature type="transmembrane region" description="Helical" evidence="8">
    <location>
        <begin position="194"/>
        <end position="211"/>
    </location>
</feature>
<gene>
    <name evidence="9" type="ORF">IPO85_04050</name>
</gene>
<accession>A0A9D7XGA8</accession>
<sequence length="456" mass="49880">MKTFIKNNLKIIFLIILIIGLYSGLQFFINFNLSDQINGIVRWIGIFMLLLLGYHYSKLTTWIFIGMIVGAEIGYDFPALGIELNILSKIFIKLIKTIIAPLLFGTLIVGIAGHSNIKQVGRLGWKSLLYFEVVTTIALAIGLIAINISKAGIGINHTGIKEELPPNIQAQGWKDLVLHIFPENFIKSIADGQVLQIVVFCLIFAISMMFVDKKVKRPILEFAESLSAIMFKFTDIIMYFAPFAVGGAIAYTIANLGIEVLHNLLLLLVTLYIALIVLVLFVFLPIIWIAKIPLKRFIKYVTQPVSIAFGTASSEAALPSAMENMEQFGVTREVVAFVLPTGLSFNLDGTTLYLALAAIFVAQAGGIELTISQQIIMLLTLMLTSKGVAGVARASLVILAATASSFGLPEWPIAAILGIDALMDMARTAVNTFGNCLATVVIGKWENELNIPNHDD</sequence>
<evidence type="ECO:0000256" key="3">
    <source>
        <dbReference type="ARBA" id="ARBA00022475"/>
    </source>
</evidence>
<feature type="transmembrane region" description="Helical" evidence="8">
    <location>
        <begin position="236"/>
        <end position="258"/>
    </location>
</feature>
<comment type="subcellular location">
    <subcellularLocation>
        <location evidence="1">Cell membrane</location>
        <topology evidence="1">Multi-pass membrane protein</topology>
    </subcellularLocation>
</comment>